<sequence length="762" mass="87302">MDDLESGALDSEGEGNLIAAAQQIARALASKRELTDEERKALVHLRAQLSTFTLDSEKKKKNIEEGASREEHLDVIHEKIMRWENDQSMIWDLGQDEAYQYLDAVDETRKLIERLENSHSDMSVEKDEMLRNAHDVLQTAMVRLEEEFKHMLLQNRRSIEPEHTSFRSSEEDAAEVGSMISSSFDDSLRRDSFNRISEESIIDLVHPEILPDLRCIANLMCSSGYEHECSQAYVNLRRDALDECLFIVEMEKHCIEDVLRMEWATLNFKIKKWVRAIRVFVRVYLASERWLSDQIFGEASLNLSCFIEASKAAILQLLNFGEAISIGSKEPEKLFCFLEMYEVMSKLSPDIDDLFPDEAGSFIRTQYHELQQRLGKCIRMTFLEFKKAIASNASATAFPGGGVHHLTRYVMNYMKNLIDYGETLELLLSDHGKEGSNSFCHETNSPVEDEQSGVSGCGFPKLAPHFHGISSVLESNLDEKSNLYKDAGLQHIFLMNNVHYMAEKVKNSELRLIFGDDWIRKHNGKFQQHALSYERSTWSSILSFLREEGLHSSGSGSVSQTLLRERLKNFSLAFEEVYRAQTAWVIPDVQLREDLRISTSLKIVQAYRTFVGRHNGHLSDRHIKYTADDLENYILDLFEGSPKSLPNPYRRSLLYRQNHQTDNPTEEPDRPVVVSVISMATSARSQDRTEKLPLKPQFLLRPTGVLESKRDLAGIREIDAPNVLRAFIGHDLIELSEREHSSSPRESFVCVIFSEDILSTKK</sequence>
<dbReference type="EMBL" id="CM064443">
    <property type="protein sequence ID" value="KAK3413472.1"/>
    <property type="molecule type" value="Genomic_DNA"/>
</dbReference>
<evidence type="ECO:0000313" key="1">
    <source>
        <dbReference type="EMBL" id="KAK3413472.1"/>
    </source>
</evidence>
<gene>
    <name evidence="1" type="ORF">EUGRSUZ_I02032</name>
</gene>
<accession>A0ACC3JHX1</accession>
<protein>
    <submittedName>
        <fullName evidence="1">Uncharacterized protein</fullName>
    </submittedName>
</protein>
<evidence type="ECO:0000313" key="2">
    <source>
        <dbReference type="Proteomes" id="UP000030711"/>
    </source>
</evidence>
<proteinExistence type="predicted"/>
<dbReference type="Proteomes" id="UP000030711">
    <property type="component" value="Chromosome 9"/>
</dbReference>
<reference evidence="1 2" key="1">
    <citation type="journal article" date="2014" name="Nature">
        <title>The genome of Eucalyptus grandis.</title>
        <authorList>
            <person name="Myburg A.A."/>
            <person name="Grattapaglia D."/>
            <person name="Tuskan G.A."/>
            <person name="Hellsten U."/>
            <person name="Hayes R.D."/>
            <person name="Grimwood J."/>
            <person name="Jenkins J."/>
            <person name="Lindquist E."/>
            <person name="Tice H."/>
            <person name="Bauer D."/>
            <person name="Goodstein D.M."/>
            <person name="Dubchak I."/>
            <person name="Poliakov A."/>
            <person name="Mizrachi E."/>
            <person name="Kullan A.R."/>
            <person name="Hussey S.G."/>
            <person name="Pinard D."/>
            <person name="van der Merwe K."/>
            <person name="Singh P."/>
            <person name="van Jaarsveld I."/>
            <person name="Silva-Junior O.B."/>
            <person name="Togawa R.C."/>
            <person name="Pappas M.R."/>
            <person name="Faria D.A."/>
            <person name="Sansaloni C.P."/>
            <person name="Petroli C.D."/>
            <person name="Yang X."/>
            <person name="Ranjan P."/>
            <person name="Tschaplinski T.J."/>
            <person name="Ye C.Y."/>
            <person name="Li T."/>
            <person name="Sterck L."/>
            <person name="Vanneste K."/>
            <person name="Murat F."/>
            <person name="Soler M."/>
            <person name="Clemente H.S."/>
            <person name="Saidi N."/>
            <person name="Cassan-Wang H."/>
            <person name="Dunand C."/>
            <person name="Hefer C.A."/>
            <person name="Bornberg-Bauer E."/>
            <person name="Kersting A.R."/>
            <person name="Vining K."/>
            <person name="Amarasinghe V."/>
            <person name="Ranik M."/>
            <person name="Naithani S."/>
            <person name="Elser J."/>
            <person name="Boyd A.E."/>
            <person name="Liston A."/>
            <person name="Spatafora J.W."/>
            <person name="Dharmwardhana P."/>
            <person name="Raja R."/>
            <person name="Sullivan C."/>
            <person name="Romanel E."/>
            <person name="Alves-Ferreira M."/>
            <person name="Kulheim C."/>
            <person name="Foley W."/>
            <person name="Carocha V."/>
            <person name="Paiva J."/>
            <person name="Kudrna D."/>
            <person name="Brommonschenkel S.H."/>
            <person name="Pasquali G."/>
            <person name="Byrne M."/>
            <person name="Rigault P."/>
            <person name="Tibbits J."/>
            <person name="Spokevicius A."/>
            <person name="Jones R.C."/>
            <person name="Steane D.A."/>
            <person name="Vaillancourt R.E."/>
            <person name="Potts B.M."/>
            <person name="Joubert F."/>
            <person name="Barry K."/>
            <person name="Pappas G.J."/>
            <person name="Strauss S.H."/>
            <person name="Jaiswal P."/>
            <person name="Grima-Pettenati J."/>
            <person name="Salse J."/>
            <person name="Van de Peer Y."/>
            <person name="Rokhsar D.S."/>
            <person name="Schmutz J."/>
        </authorList>
    </citation>
    <scope>NUCLEOTIDE SEQUENCE [LARGE SCALE GENOMIC DNA]</scope>
    <source>
        <strain evidence="2">cv. BRASUZ1</strain>
        <tissue evidence="1">Leaf extractions</tissue>
    </source>
</reference>
<name>A0ACC3JHX1_EUCGR</name>
<organism evidence="1 2">
    <name type="scientific">Eucalyptus grandis</name>
    <name type="common">Flooded gum</name>
    <dbReference type="NCBI Taxonomy" id="71139"/>
    <lineage>
        <taxon>Eukaryota</taxon>
        <taxon>Viridiplantae</taxon>
        <taxon>Streptophyta</taxon>
        <taxon>Embryophyta</taxon>
        <taxon>Tracheophyta</taxon>
        <taxon>Spermatophyta</taxon>
        <taxon>Magnoliopsida</taxon>
        <taxon>eudicotyledons</taxon>
        <taxon>Gunneridae</taxon>
        <taxon>Pentapetalae</taxon>
        <taxon>rosids</taxon>
        <taxon>malvids</taxon>
        <taxon>Myrtales</taxon>
        <taxon>Myrtaceae</taxon>
        <taxon>Myrtoideae</taxon>
        <taxon>Eucalypteae</taxon>
        <taxon>Eucalyptus</taxon>
    </lineage>
</organism>
<keyword evidence="2" id="KW-1185">Reference proteome</keyword>
<comment type="caution">
    <text evidence="1">The sequence shown here is derived from an EMBL/GenBank/DDBJ whole genome shotgun (WGS) entry which is preliminary data.</text>
</comment>